<keyword evidence="2" id="KW-0732">Signal</keyword>
<proteinExistence type="predicted"/>
<dbReference type="OrthoDB" id="10560211at2759"/>
<keyword evidence="1" id="KW-0175">Coiled coil</keyword>
<comment type="caution">
    <text evidence="3">The sequence shown here is derived from an EMBL/GenBank/DDBJ whole genome shotgun (WGS) entry which is preliminary data.</text>
</comment>
<dbReference type="AlphaFoldDB" id="A0A4U5M6N7"/>
<reference evidence="3 4" key="2">
    <citation type="journal article" date="2019" name="G3 (Bethesda)">
        <title>Hybrid Assembly of the Genome of the Entomopathogenic Nematode Steinernema carpocapsae Identifies the X-Chromosome.</title>
        <authorList>
            <person name="Serra L."/>
            <person name="Macchietto M."/>
            <person name="Macias-Munoz A."/>
            <person name="McGill C.J."/>
            <person name="Rodriguez I.M."/>
            <person name="Rodriguez B."/>
            <person name="Murad R."/>
            <person name="Mortazavi A."/>
        </authorList>
    </citation>
    <scope>NUCLEOTIDE SEQUENCE [LARGE SCALE GENOMIC DNA]</scope>
    <source>
        <strain evidence="3 4">ALL</strain>
    </source>
</reference>
<evidence type="ECO:0000256" key="1">
    <source>
        <dbReference type="SAM" id="Coils"/>
    </source>
</evidence>
<reference evidence="3 4" key="1">
    <citation type="journal article" date="2015" name="Genome Biol.">
        <title>Comparative genomics of Steinernema reveals deeply conserved gene regulatory networks.</title>
        <authorList>
            <person name="Dillman A.R."/>
            <person name="Macchietto M."/>
            <person name="Porter C.F."/>
            <person name="Rogers A."/>
            <person name="Williams B."/>
            <person name="Antoshechkin I."/>
            <person name="Lee M.M."/>
            <person name="Goodwin Z."/>
            <person name="Lu X."/>
            <person name="Lewis E.E."/>
            <person name="Goodrich-Blair H."/>
            <person name="Stock S.P."/>
            <person name="Adams B.J."/>
            <person name="Sternberg P.W."/>
            <person name="Mortazavi A."/>
        </authorList>
    </citation>
    <scope>NUCLEOTIDE SEQUENCE [LARGE SCALE GENOMIC DNA]</scope>
    <source>
        <strain evidence="3 4">ALL</strain>
    </source>
</reference>
<feature type="chain" id="PRO_5020712723" description="Fatty-acid and retinol-binding protein 1" evidence="2">
    <location>
        <begin position="20"/>
        <end position="173"/>
    </location>
</feature>
<evidence type="ECO:0000313" key="3">
    <source>
        <dbReference type="EMBL" id="TKR64540.1"/>
    </source>
</evidence>
<evidence type="ECO:0008006" key="5">
    <source>
        <dbReference type="Google" id="ProtNLM"/>
    </source>
</evidence>
<gene>
    <name evidence="3" type="ORF">L596_025053</name>
</gene>
<organism evidence="3 4">
    <name type="scientific">Steinernema carpocapsae</name>
    <name type="common">Entomopathogenic nematode</name>
    <dbReference type="NCBI Taxonomy" id="34508"/>
    <lineage>
        <taxon>Eukaryota</taxon>
        <taxon>Metazoa</taxon>
        <taxon>Ecdysozoa</taxon>
        <taxon>Nematoda</taxon>
        <taxon>Chromadorea</taxon>
        <taxon>Rhabditida</taxon>
        <taxon>Tylenchina</taxon>
        <taxon>Panagrolaimomorpha</taxon>
        <taxon>Strongyloidoidea</taxon>
        <taxon>Steinernematidae</taxon>
        <taxon>Steinernema</taxon>
    </lineage>
</organism>
<dbReference type="EMBL" id="AZBU02000009">
    <property type="protein sequence ID" value="TKR64540.1"/>
    <property type="molecule type" value="Genomic_DNA"/>
</dbReference>
<accession>A0A4U5M6N7</accession>
<sequence>MTRIIAAVLLISIFVGGLGLDDAAQLKILTVLIPTISQDFVSNLSPEESQALEQANQEVKELKAKGHTLSDEVETAVIRNYSLTAYEKTVIYEKEFAKVIKGLPENVRSALNKILEDKNSVDLGDMNDESFAKLLVSMADAFKPLTQTEKLSLSLAFPNYATVLKGEHLLNPV</sequence>
<evidence type="ECO:0000313" key="4">
    <source>
        <dbReference type="Proteomes" id="UP000298663"/>
    </source>
</evidence>
<name>A0A4U5M6N7_STECR</name>
<dbReference type="Proteomes" id="UP000298663">
    <property type="component" value="Unassembled WGS sequence"/>
</dbReference>
<feature type="coiled-coil region" evidence="1">
    <location>
        <begin position="45"/>
        <end position="72"/>
    </location>
</feature>
<protein>
    <recommendedName>
        <fullName evidence="5">Fatty-acid and retinol-binding protein 1</fullName>
    </recommendedName>
</protein>
<keyword evidence="4" id="KW-1185">Reference proteome</keyword>
<feature type="signal peptide" evidence="2">
    <location>
        <begin position="1"/>
        <end position="19"/>
    </location>
</feature>
<evidence type="ECO:0000256" key="2">
    <source>
        <dbReference type="SAM" id="SignalP"/>
    </source>
</evidence>
<dbReference type="Gene3D" id="1.20.120.1100">
    <property type="match status" value="1"/>
</dbReference>